<organism evidence="2 3">
    <name type="scientific">Leptospira santarosai str. MOR084</name>
    <dbReference type="NCBI Taxonomy" id="1049984"/>
    <lineage>
        <taxon>Bacteria</taxon>
        <taxon>Pseudomonadati</taxon>
        <taxon>Spirochaetota</taxon>
        <taxon>Spirochaetia</taxon>
        <taxon>Leptospirales</taxon>
        <taxon>Leptospiraceae</taxon>
        <taxon>Leptospira</taxon>
    </lineage>
</organism>
<dbReference type="Proteomes" id="UP000006329">
    <property type="component" value="Unassembled WGS sequence"/>
</dbReference>
<accession>A0A0E2BES0</accession>
<evidence type="ECO:0000313" key="3">
    <source>
        <dbReference type="Proteomes" id="UP000006329"/>
    </source>
</evidence>
<evidence type="ECO:0000259" key="1">
    <source>
        <dbReference type="Pfam" id="PF10135"/>
    </source>
</evidence>
<evidence type="ECO:0000313" key="2">
    <source>
        <dbReference type="EMBL" id="EKO33719.1"/>
    </source>
</evidence>
<dbReference type="AlphaFoldDB" id="A0A0E2BES0"/>
<gene>
    <name evidence="2" type="ORF">LEP1GSC179_1354</name>
</gene>
<name>A0A0E2BES0_9LEPT</name>
<sequence length="162" mass="18562">MKIDFIQDYTNRLNLVEKPEVKSLLDIENSNKEKRNVSFPELLREEFNEKLSGKISSSEIRLPHNIKEEIAADPYRKKLYSVSVEVESIFVKMMLSEMKKTVEKSGLIDGGHAEAIFEDMLYDEYSKNLSSNSSLGLAEQIYQSYSSQLAPVDSSRKTDRKA</sequence>
<comment type="caution">
    <text evidence="2">The sequence shown here is derived from an EMBL/GenBank/DDBJ whole genome shotgun (WGS) entry which is preliminary data.</text>
</comment>
<keyword evidence="3" id="KW-1185">Reference proteome</keyword>
<reference evidence="2" key="1">
    <citation type="submission" date="2012-10" db="EMBL/GenBank/DDBJ databases">
        <authorList>
            <person name="Harkins D.M."/>
            <person name="Durkin A.S."/>
            <person name="Brinkac L.M."/>
            <person name="Haft D.H."/>
            <person name="Selengut J.D."/>
            <person name="Sanka R."/>
            <person name="DePew J."/>
            <person name="Purushe J."/>
            <person name="Matthias M.A."/>
            <person name="Vinetz J.M."/>
            <person name="Sutton G.G."/>
            <person name="Nierman W.C."/>
            <person name="Fouts D.E."/>
        </authorList>
    </citation>
    <scope>NUCLEOTIDE SEQUENCE [LARGE SCALE GENOMIC DNA]</scope>
    <source>
        <strain evidence="2">MOR084</strain>
    </source>
</reference>
<dbReference type="InterPro" id="IPR019301">
    <property type="entry name" value="Flagellar_prot_FlgJ_N"/>
</dbReference>
<dbReference type="RefSeq" id="WP_004467909.1">
    <property type="nucleotide sequence ID" value="NZ_AHON02000045.1"/>
</dbReference>
<dbReference type="EMBL" id="AHON02000045">
    <property type="protein sequence ID" value="EKO33719.1"/>
    <property type="molecule type" value="Genomic_DNA"/>
</dbReference>
<proteinExistence type="predicted"/>
<dbReference type="Pfam" id="PF10135">
    <property type="entry name" value="Rod-binding"/>
    <property type="match status" value="1"/>
</dbReference>
<protein>
    <submittedName>
        <fullName evidence="2">Rod binding protein</fullName>
    </submittedName>
</protein>
<feature type="domain" description="Flagellar protein FlgJ N-terminal" evidence="1">
    <location>
        <begin position="97"/>
        <end position="143"/>
    </location>
</feature>